<dbReference type="SMART" id="SM00822">
    <property type="entry name" value="PKS_KR"/>
    <property type="match status" value="1"/>
</dbReference>
<dbReference type="PANTHER" id="PTHR43157">
    <property type="entry name" value="PHOSPHATIDYLINOSITOL-GLYCAN BIOSYNTHESIS CLASS F PROTEIN-RELATED"/>
    <property type="match status" value="1"/>
</dbReference>
<keyword evidence="3" id="KW-0812">Transmembrane</keyword>
<dbReference type="PRINTS" id="PR00081">
    <property type="entry name" value="GDHRDH"/>
</dbReference>
<evidence type="ECO:0000256" key="2">
    <source>
        <dbReference type="SAM" id="MobiDB-lite"/>
    </source>
</evidence>
<protein>
    <recommendedName>
        <fullName evidence="4">Ketoreductase domain-containing protein</fullName>
    </recommendedName>
</protein>
<feature type="transmembrane region" description="Helical" evidence="3">
    <location>
        <begin position="6"/>
        <end position="27"/>
    </location>
</feature>
<dbReference type="InterPro" id="IPR057326">
    <property type="entry name" value="KR_dom"/>
</dbReference>
<name>A0AAN9W0P4_9ORTH</name>
<keyword evidence="1" id="KW-0560">Oxidoreductase</keyword>
<evidence type="ECO:0000313" key="5">
    <source>
        <dbReference type="EMBL" id="KAK7866958.1"/>
    </source>
</evidence>
<dbReference type="PANTHER" id="PTHR43157:SF31">
    <property type="entry name" value="PHOSPHATIDYLINOSITOL-GLYCAN BIOSYNTHESIS CLASS F PROTEIN"/>
    <property type="match status" value="1"/>
</dbReference>
<comment type="caution">
    <text evidence="5">The sequence shown here is derived from an EMBL/GenBank/DDBJ whole genome shotgun (WGS) entry which is preliminary data.</text>
</comment>
<gene>
    <name evidence="5" type="ORF">R5R35_014732</name>
</gene>
<keyword evidence="3" id="KW-1133">Transmembrane helix</keyword>
<sequence>MALWAWLGPVIALLAVMFVYAAFQMWYKMSTGVCTSKRRLDGCTVLVTGANTGIGLETAKEMARRGARVLLACRSPQRGQAALEEVRRVATKDATVALLALDLESLESVRACAAHVLATEPRLDVLINNAGAAFLSNAKTADGLHTGLQVNHFGPFLFTLLLVDLLKKSAPSRIIFVSSVAHEYAKLKPEQLEYDVAKKIGDTQIYAMTKLANVLISNEFARRLSGTGVTVNSLHPGAVKTEVYRNLPVAMATVVDFGAGLFMKTPTDGAQTTIHLAVSEEVEGVTGSYFSDCKEKRMAKAAYDVNLARAIWEKSEQLMGLQANKYPSVGEEIKSPPQPLQEDIPEGVSVDP</sequence>
<evidence type="ECO:0000256" key="1">
    <source>
        <dbReference type="ARBA" id="ARBA00023002"/>
    </source>
</evidence>
<dbReference type="GO" id="GO:0016491">
    <property type="term" value="F:oxidoreductase activity"/>
    <property type="evidence" value="ECO:0007669"/>
    <property type="project" value="UniProtKB-KW"/>
</dbReference>
<dbReference type="Proteomes" id="UP001378592">
    <property type="component" value="Unassembled WGS sequence"/>
</dbReference>
<keyword evidence="6" id="KW-1185">Reference proteome</keyword>
<evidence type="ECO:0000256" key="3">
    <source>
        <dbReference type="SAM" id="Phobius"/>
    </source>
</evidence>
<dbReference type="CDD" id="cd05327">
    <property type="entry name" value="retinol-DH_like_SDR_c_like"/>
    <property type="match status" value="1"/>
</dbReference>
<dbReference type="InterPro" id="IPR036291">
    <property type="entry name" value="NAD(P)-bd_dom_sf"/>
</dbReference>
<dbReference type="InterPro" id="IPR002347">
    <property type="entry name" value="SDR_fam"/>
</dbReference>
<reference evidence="5 6" key="1">
    <citation type="submission" date="2024-03" db="EMBL/GenBank/DDBJ databases">
        <title>The genome assembly and annotation of the cricket Gryllus longicercus Weissman &amp; Gray.</title>
        <authorList>
            <person name="Szrajer S."/>
            <person name="Gray D."/>
            <person name="Ylla G."/>
        </authorList>
    </citation>
    <scope>NUCLEOTIDE SEQUENCE [LARGE SCALE GENOMIC DNA]</scope>
    <source>
        <strain evidence="5">DAG 2021-001</strain>
        <tissue evidence="5">Whole body minus gut</tissue>
    </source>
</reference>
<keyword evidence="3" id="KW-0472">Membrane</keyword>
<dbReference type="Pfam" id="PF00106">
    <property type="entry name" value="adh_short"/>
    <property type="match status" value="1"/>
</dbReference>
<dbReference type="EMBL" id="JAZDUA010000132">
    <property type="protein sequence ID" value="KAK7866958.1"/>
    <property type="molecule type" value="Genomic_DNA"/>
</dbReference>
<feature type="region of interest" description="Disordered" evidence="2">
    <location>
        <begin position="329"/>
        <end position="352"/>
    </location>
</feature>
<dbReference type="AlphaFoldDB" id="A0AAN9W0P4"/>
<dbReference type="Gene3D" id="3.40.50.720">
    <property type="entry name" value="NAD(P)-binding Rossmann-like Domain"/>
    <property type="match status" value="1"/>
</dbReference>
<evidence type="ECO:0000313" key="6">
    <source>
        <dbReference type="Proteomes" id="UP001378592"/>
    </source>
</evidence>
<organism evidence="5 6">
    <name type="scientific">Gryllus longicercus</name>
    <dbReference type="NCBI Taxonomy" id="2509291"/>
    <lineage>
        <taxon>Eukaryota</taxon>
        <taxon>Metazoa</taxon>
        <taxon>Ecdysozoa</taxon>
        <taxon>Arthropoda</taxon>
        <taxon>Hexapoda</taxon>
        <taxon>Insecta</taxon>
        <taxon>Pterygota</taxon>
        <taxon>Neoptera</taxon>
        <taxon>Polyneoptera</taxon>
        <taxon>Orthoptera</taxon>
        <taxon>Ensifera</taxon>
        <taxon>Gryllidea</taxon>
        <taxon>Grylloidea</taxon>
        <taxon>Gryllidae</taxon>
        <taxon>Gryllinae</taxon>
        <taxon>Gryllus</taxon>
    </lineage>
</organism>
<evidence type="ECO:0000259" key="4">
    <source>
        <dbReference type="SMART" id="SM00822"/>
    </source>
</evidence>
<accession>A0AAN9W0P4</accession>
<feature type="domain" description="Ketoreductase" evidence="4">
    <location>
        <begin position="43"/>
        <end position="242"/>
    </location>
</feature>
<dbReference type="SUPFAM" id="SSF51735">
    <property type="entry name" value="NAD(P)-binding Rossmann-fold domains"/>
    <property type="match status" value="1"/>
</dbReference>
<proteinExistence type="predicted"/>